<dbReference type="Gene3D" id="3.40.50.720">
    <property type="entry name" value="NAD(P)-binding Rossmann-like Domain"/>
    <property type="match status" value="1"/>
</dbReference>
<feature type="domain" description="Enoyl reductase (ER)" evidence="5">
    <location>
        <begin position="280"/>
        <end position="590"/>
    </location>
</feature>
<dbReference type="InterPro" id="IPR036291">
    <property type="entry name" value="NAD(P)-bd_dom_sf"/>
</dbReference>
<proteinExistence type="predicted"/>
<sequence length="601" mass="63553">MRALVAGQTRHGALVAGSAAHRLGRAAISYFMPVATGGGSADALDACDPAQAEDVARFFVFAAAFVWLPSGADTAVTAWQPRVTHVVALNLFHAVVGYVAKGDRQAERAGAGDAGPVNAGADSVRAALRAIVRRLLAAPLTALLALVVRGDIADGDAWLPFADEAVATWIRFAMPWRGGRAAPDAWRSRVSLVVCGVGLRMYGPVLTALARRLSAPDVDLLAHAPPSSIDNASALAHLRGADALGIVERLASAFAVPELRAILVAAERAYGVAGSTRGPARFEALVAETEADPTAGPGEIVVRNYFAGVNYIDTYFRSGLYPTQQLPATLGNEASGVVVEVGPNVTTPSVGDHVVYMASQDAYTQYAKTSAKRATKINPDLLPLDTAAAVLLQGLTAHALVTRAYPVSRGDWVLVQAGAGGTGRLLIQLCKHFGATVIATVSTEEKAQVARAAGADHVILYSHEDVPQALLKIVPEGVHAVFDGVGKATFDDGLKVLRYEGSMVSFGNSSGTVPPVNLFDIAQKNLRLMRPRLYGYLVSDEDYHRHVDEVIRLTQDRVIDVKVFKTYELADVAQAHADLEGRRSTGKLLLRIPPPPHDSSV</sequence>
<organism evidence="6 7">
    <name type="scientific">Coemansia thaxteri</name>
    <dbReference type="NCBI Taxonomy" id="2663907"/>
    <lineage>
        <taxon>Eukaryota</taxon>
        <taxon>Fungi</taxon>
        <taxon>Fungi incertae sedis</taxon>
        <taxon>Zoopagomycota</taxon>
        <taxon>Kickxellomycotina</taxon>
        <taxon>Kickxellomycetes</taxon>
        <taxon>Kickxellales</taxon>
        <taxon>Kickxellaceae</taxon>
        <taxon>Coemansia</taxon>
    </lineage>
</organism>
<reference evidence="6" key="1">
    <citation type="submission" date="2022-07" db="EMBL/GenBank/DDBJ databases">
        <title>Phylogenomic reconstructions and comparative analyses of Kickxellomycotina fungi.</title>
        <authorList>
            <person name="Reynolds N.K."/>
            <person name="Stajich J.E."/>
            <person name="Barry K."/>
            <person name="Grigoriev I.V."/>
            <person name="Crous P."/>
            <person name="Smith M.E."/>
        </authorList>
    </citation>
    <scope>NUCLEOTIDE SEQUENCE</scope>
    <source>
        <strain evidence="6">IMI 214461</strain>
    </source>
</reference>
<dbReference type="GO" id="GO:0005829">
    <property type="term" value="C:cytosol"/>
    <property type="evidence" value="ECO:0007669"/>
    <property type="project" value="TreeGrafter"/>
</dbReference>
<dbReference type="PANTHER" id="PTHR48106:SF13">
    <property type="entry name" value="QUINONE OXIDOREDUCTASE-RELATED"/>
    <property type="match status" value="1"/>
</dbReference>
<dbReference type="AlphaFoldDB" id="A0A9W8EIG1"/>
<dbReference type="EMBL" id="JANBQF010000286">
    <property type="protein sequence ID" value="KAJ2002611.1"/>
    <property type="molecule type" value="Genomic_DNA"/>
</dbReference>
<dbReference type="GO" id="GO:0070402">
    <property type="term" value="F:NADPH binding"/>
    <property type="evidence" value="ECO:0007669"/>
    <property type="project" value="TreeGrafter"/>
</dbReference>
<name>A0A9W8EIG1_9FUNG</name>
<evidence type="ECO:0000259" key="5">
    <source>
        <dbReference type="SMART" id="SM00829"/>
    </source>
</evidence>
<dbReference type="Pfam" id="PF00107">
    <property type="entry name" value="ADH_zinc_N"/>
    <property type="match status" value="1"/>
</dbReference>
<gene>
    <name evidence="6" type="primary">ZTA1</name>
    <name evidence="6" type="ORF">H4R26_003518</name>
</gene>
<dbReference type="Proteomes" id="UP001150907">
    <property type="component" value="Unassembled WGS sequence"/>
</dbReference>
<keyword evidence="2 6" id="KW-0560">Oxidoreductase</keyword>
<evidence type="ECO:0000256" key="3">
    <source>
        <dbReference type="ARBA" id="ARBA00043088"/>
    </source>
</evidence>
<dbReference type="SMART" id="SM00829">
    <property type="entry name" value="PKS_ER"/>
    <property type="match status" value="1"/>
</dbReference>
<evidence type="ECO:0000256" key="1">
    <source>
        <dbReference type="ARBA" id="ARBA00022857"/>
    </source>
</evidence>
<dbReference type="InterPro" id="IPR013149">
    <property type="entry name" value="ADH-like_C"/>
</dbReference>
<dbReference type="GO" id="GO:0008270">
    <property type="term" value="F:zinc ion binding"/>
    <property type="evidence" value="ECO:0007669"/>
    <property type="project" value="InterPro"/>
</dbReference>
<dbReference type="CDD" id="cd05286">
    <property type="entry name" value="QOR2"/>
    <property type="match status" value="1"/>
</dbReference>
<dbReference type="PANTHER" id="PTHR48106">
    <property type="entry name" value="QUINONE OXIDOREDUCTASE PIG3-RELATED"/>
    <property type="match status" value="1"/>
</dbReference>
<dbReference type="InterPro" id="IPR013154">
    <property type="entry name" value="ADH-like_N"/>
</dbReference>
<protein>
    <recommendedName>
        <fullName evidence="4">Probable quinone oxidoreductase</fullName>
    </recommendedName>
    <alternativeName>
        <fullName evidence="3">NADPH:quinone reductase</fullName>
    </alternativeName>
</protein>
<comment type="caution">
    <text evidence="6">The sequence shown here is derived from an EMBL/GenBank/DDBJ whole genome shotgun (WGS) entry which is preliminary data.</text>
</comment>
<dbReference type="SUPFAM" id="SSF50129">
    <property type="entry name" value="GroES-like"/>
    <property type="match status" value="1"/>
</dbReference>
<dbReference type="Gene3D" id="3.90.180.10">
    <property type="entry name" value="Medium-chain alcohol dehydrogenases, catalytic domain"/>
    <property type="match status" value="1"/>
</dbReference>
<dbReference type="SUPFAM" id="SSF51735">
    <property type="entry name" value="NAD(P)-binding Rossmann-fold domains"/>
    <property type="match status" value="1"/>
</dbReference>
<keyword evidence="7" id="KW-1185">Reference proteome</keyword>
<evidence type="ECO:0000313" key="6">
    <source>
        <dbReference type="EMBL" id="KAJ2002611.1"/>
    </source>
</evidence>
<dbReference type="PROSITE" id="PS01162">
    <property type="entry name" value="QOR_ZETA_CRYSTAL"/>
    <property type="match status" value="1"/>
</dbReference>
<dbReference type="InterPro" id="IPR002364">
    <property type="entry name" value="Quin_OxRdtase/zeta-crystal_CS"/>
</dbReference>
<accession>A0A9W8EIG1</accession>
<evidence type="ECO:0000313" key="7">
    <source>
        <dbReference type="Proteomes" id="UP001150907"/>
    </source>
</evidence>
<dbReference type="InterPro" id="IPR047618">
    <property type="entry name" value="QOR-like"/>
</dbReference>
<dbReference type="GO" id="GO:0035925">
    <property type="term" value="F:mRNA 3'-UTR AU-rich region binding"/>
    <property type="evidence" value="ECO:0007669"/>
    <property type="project" value="TreeGrafter"/>
</dbReference>
<evidence type="ECO:0000256" key="4">
    <source>
        <dbReference type="ARBA" id="ARBA00070796"/>
    </source>
</evidence>
<dbReference type="InterPro" id="IPR011032">
    <property type="entry name" value="GroES-like_sf"/>
</dbReference>
<evidence type="ECO:0000256" key="2">
    <source>
        <dbReference type="ARBA" id="ARBA00023002"/>
    </source>
</evidence>
<dbReference type="GO" id="GO:0003960">
    <property type="term" value="F:quinone reductase (NADPH) activity"/>
    <property type="evidence" value="ECO:0007669"/>
    <property type="project" value="InterPro"/>
</dbReference>
<dbReference type="Pfam" id="PF08240">
    <property type="entry name" value="ADH_N"/>
    <property type="match status" value="1"/>
</dbReference>
<dbReference type="OrthoDB" id="48317at2759"/>
<dbReference type="FunFam" id="3.40.50.720:FF:000053">
    <property type="entry name" value="Quinone oxidoreductase 1"/>
    <property type="match status" value="1"/>
</dbReference>
<dbReference type="InterPro" id="IPR020843">
    <property type="entry name" value="ER"/>
</dbReference>
<keyword evidence="1" id="KW-0521">NADP</keyword>